<keyword evidence="4" id="KW-0067">ATP-binding</keyword>
<dbReference type="GO" id="GO:0098796">
    <property type="term" value="C:membrane protein complex"/>
    <property type="evidence" value="ECO:0007669"/>
    <property type="project" value="UniProtKB-ARBA"/>
</dbReference>
<protein>
    <recommendedName>
        <fullName evidence="5">ABC transporter domain-containing protein</fullName>
    </recommendedName>
</protein>
<reference evidence="6 7" key="1">
    <citation type="journal article" date="2016" name="Nat. Commun.">
        <title>Thousands of microbial genomes shed light on interconnected biogeochemical processes in an aquifer system.</title>
        <authorList>
            <person name="Anantharaman K."/>
            <person name="Brown C.T."/>
            <person name="Hug L.A."/>
            <person name="Sharon I."/>
            <person name="Castelle C.J."/>
            <person name="Probst A.J."/>
            <person name="Thomas B.C."/>
            <person name="Singh A."/>
            <person name="Wilkins M.J."/>
            <person name="Karaoz U."/>
            <person name="Brodie E.L."/>
            <person name="Williams K.H."/>
            <person name="Hubbard S.S."/>
            <person name="Banfield J.F."/>
        </authorList>
    </citation>
    <scope>NUCLEOTIDE SEQUENCE [LARGE SCALE GENOMIC DNA]</scope>
</reference>
<gene>
    <name evidence="6" type="ORF">A3J48_04485</name>
</gene>
<evidence type="ECO:0000313" key="6">
    <source>
        <dbReference type="EMBL" id="OGE85975.1"/>
    </source>
</evidence>
<dbReference type="InterPro" id="IPR003593">
    <property type="entry name" value="AAA+_ATPase"/>
</dbReference>
<evidence type="ECO:0000256" key="4">
    <source>
        <dbReference type="ARBA" id="ARBA00022840"/>
    </source>
</evidence>
<evidence type="ECO:0000256" key="3">
    <source>
        <dbReference type="ARBA" id="ARBA00022741"/>
    </source>
</evidence>
<dbReference type="InterPro" id="IPR003439">
    <property type="entry name" value="ABC_transporter-like_ATP-bd"/>
</dbReference>
<dbReference type="FunFam" id="3.40.50.300:FF:000032">
    <property type="entry name" value="Export ABC transporter ATP-binding protein"/>
    <property type="match status" value="1"/>
</dbReference>
<dbReference type="GO" id="GO:0022857">
    <property type="term" value="F:transmembrane transporter activity"/>
    <property type="evidence" value="ECO:0007669"/>
    <property type="project" value="UniProtKB-ARBA"/>
</dbReference>
<dbReference type="InterPro" id="IPR027417">
    <property type="entry name" value="P-loop_NTPase"/>
</dbReference>
<organism evidence="6 7">
    <name type="scientific">Candidatus Doudnabacteria bacterium RIFCSPHIGHO2_02_FULL_46_11</name>
    <dbReference type="NCBI Taxonomy" id="1817832"/>
    <lineage>
        <taxon>Bacteria</taxon>
        <taxon>Candidatus Doudnaibacteriota</taxon>
    </lineage>
</organism>
<dbReference type="Proteomes" id="UP000176786">
    <property type="component" value="Unassembled WGS sequence"/>
</dbReference>
<comment type="similarity">
    <text evidence="1">Belongs to the ABC transporter superfamily.</text>
</comment>
<keyword evidence="3" id="KW-0547">Nucleotide-binding</keyword>
<evidence type="ECO:0000259" key="5">
    <source>
        <dbReference type="PROSITE" id="PS50893"/>
    </source>
</evidence>
<name>A0A1F5P7Z4_9BACT</name>
<dbReference type="SUPFAM" id="SSF52540">
    <property type="entry name" value="P-loop containing nucleoside triphosphate hydrolases"/>
    <property type="match status" value="1"/>
</dbReference>
<evidence type="ECO:0000256" key="2">
    <source>
        <dbReference type="ARBA" id="ARBA00022448"/>
    </source>
</evidence>
<dbReference type="Pfam" id="PF00005">
    <property type="entry name" value="ABC_tran"/>
    <property type="match status" value="1"/>
</dbReference>
<accession>A0A1F5P7Z4</accession>
<dbReference type="SMART" id="SM00382">
    <property type="entry name" value="AAA"/>
    <property type="match status" value="1"/>
</dbReference>
<dbReference type="PANTHER" id="PTHR42798:SF2">
    <property type="entry name" value="ABC TRANSPORTER ATP-BINDING PROTEIN MG467-RELATED"/>
    <property type="match status" value="1"/>
</dbReference>
<comment type="caution">
    <text evidence="6">The sequence shown here is derived from an EMBL/GenBank/DDBJ whole genome shotgun (WGS) entry which is preliminary data.</text>
</comment>
<dbReference type="AlphaFoldDB" id="A0A1F5P7Z4"/>
<proteinExistence type="inferred from homology"/>
<feature type="domain" description="ABC transporter" evidence="5">
    <location>
        <begin position="6"/>
        <end position="246"/>
    </location>
</feature>
<evidence type="ECO:0000256" key="1">
    <source>
        <dbReference type="ARBA" id="ARBA00005417"/>
    </source>
</evidence>
<dbReference type="PANTHER" id="PTHR42798">
    <property type="entry name" value="LIPOPROTEIN-RELEASING SYSTEM ATP-BINDING PROTEIN LOLD"/>
    <property type="match status" value="1"/>
</dbReference>
<dbReference type="STRING" id="1817832.A3J48_04485"/>
<dbReference type="EMBL" id="MFES01000019">
    <property type="protein sequence ID" value="OGE85975.1"/>
    <property type="molecule type" value="Genomic_DNA"/>
</dbReference>
<dbReference type="PROSITE" id="PS50893">
    <property type="entry name" value="ABC_TRANSPORTER_2"/>
    <property type="match status" value="1"/>
</dbReference>
<evidence type="ECO:0000313" key="7">
    <source>
        <dbReference type="Proteomes" id="UP000176786"/>
    </source>
</evidence>
<dbReference type="GO" id="GO:0005524">
    <property type="term" value="F:ATP binding"/>
    <property type="evidence" value="ECO:0007669"/>
    <property type="project" value="UniProtKB-KW"/>
</dbReference>
<dbReference type="CDD" id="cd03255">
    <property type="entry name" value="ABC_MJ0796_LolCDE_FtsE"/>
    <property type="match status" value="1"/>
</dbReference>
<keyword evidence="2" id="KW-0813">Transport</keyword>
<sequence length="428" mass="48644">MVEPIIRVENLSVIYEPGKTNEVAALKDINLEIFPEEYVIFFGPSGSGKSTMLYVLGGLERPSTGKVIVDKQDVHEFPEKKLMEFHRSTIGIIFQAFYLISSLSVKDNLLLPQIFEGAPHNERIKKMKILAERFGILDRLEKRSNELSGGQQQRVAAARALINDPKIILADEPVGNLDSKNAEITMQILVDLNQKFKKTVILVTHDPRYLQFAHRVFYIEDGKIVRTVRNAERQVSAKTAVQHLSDLEKLSQAYPYLTETRLRAKMILNQLILPFDLDQQRKIEEIIEQFIAHKFTAEEMVKKLDLSADQGGASLYASTARRLGDEVIEVAKELQIVEDTPAHKPSPMQVKVMELRRFLLDDFDGDLEVDQIHKIDLAIMNRLEGKLARADFKKLLDLAAKKGGVGLNTRTARNFSKRLELVLMSRRS</sequence>
<dbReference type="Gene3D" id="3.40.50.300">
    <property type="entry name" value="P-loop containing nucleotide triphosphate hydrolases"/>
    <property type="match status" value="1"/>
</dbReference>
<dbReference type="InterPro" id="IPR017911">
    <property type="entry name" value="MacB-like_ATP-bd"/>
</dbReference>
<dbReference type="GO" id="GO:0016887">
    <property type="term" value="F:ATP hydrolysis activity"/>
    <property type="evidence" value="ECO:0007669"/>
    <property type="project" value="InterPro"/>
</dbReference>